<proteinExistence type="predicted"/>
<dbReference type="RefSeq" id="WP_279245107.1">
    <property type="nucleotide sequence ID" value="NZ_SHNN01000002.1"/>
</dbReference>
<evidence type="ECO:0000313" key="1">
    <source>
        <dbReference type="EMBL" id="MCX2981092.1"/>
    </source>
</evidence>
<accession>A0ABT3TI94</accession>
<gene>
    <name evidence="1" type="ORF">EYC98_09475</name>
</gene>
<dbReference type="NCBIfam" id="NF038050">
    <property type="entry name" value="NrtS"/>
    <property type="match status" value="1"/>
</dbReference>
<dbReference type="Proteomes" id="UP001143362">
    <property type="component" value="Unassembled WGS sequence"/>
</dbReference>
<evidence type="ECO:0008006" key="3">
    <source>
        <dbReference type="Google" id="ProtNLM"/>
    </source>
</evidence>
<dbReference type="EMBL" id="SHNN01000002">
    <property type="protein sequence ID" value="MCX2981092.1"/>
    <property type="molecule type" value="Genomic_DNA"/>
</dbReference>
<keyword evidence="2" id="KW-1185">Reference proteome</keyword>
<name>A0ABT3TI94_9GAMM</name>
<evidence type="ECO:0000313" key="2">
    <source>
        <dbReference type="Proteomes" id="UP001143362"/>
    </source>
</evidence>
<comment type="caution">
    <text evidence="1">The sequence shown here is derived from an EMBL/GenBank/DDBJ whole genome shotgun (WGS) entry which is preliminary data.</text>
</comment>
<dbReference type="InterPro" id="IPR047700">
    <property type="entry name" value="NrtS-like"/>
</dbReference>
<sequence>MSDSSLLSIALRRPVVITALKLSLLVGSVLAAINHGPALLEGGMSSGRWLQVGLTYLVPYGVSTYSSARALQGTEQPSPVPGSRP</sequence>
<reference evidence="1" key="1">
    <citation type="submission" date="2019-02" db="EMBL/GenBank/DDBJ databases">
        <authorList>
            <person name="Li S.-H."/>
        </authorList>
    </citation>
    <scope>NUCLEOTIDE SEQUENCE</scope>
    <source>
        <strain evidence="1">IMCC14734</strain>
    </source>
</reference>
<protein>
    <recommendedName>
        <fullName evidence="3">Phosphoenolpyruvate protein kinase</fullName>
    </recommendedName>
</protein>
<organism evidence="1 2">
    <name type="scientific">Candidatus Litorirhabdus singularis</name>
    <dbReference type="NCBI Taxonomy" id="2518993"/>
    <lineage>
        <taxon>Bacteria</taxon>
        <taxon>Pseudomonadati</taxon>
        <taxon>Pseudomonadota</taxon>
        <taxon>Gammaproteobacteria</taxon>
        <taxon>Cellvibrionales</taxon>
        <taxon>Halieaceae</taxon>
        <taxon>Candidatus Litorirhabdus</taxon>
    </lineage>
</organism>